<protein>
    <submittedName>
        <fullName evidence="9">MFS transporter</fullName>
    </submittedName>
</protein>
<feature type="domain" description="Major facilitator superfamily (MFS) profile" evidence="8">
    <location>
        <begin position="1"/>
        <end position="408"/>
    </location>
</feature>
<dbReference type="SUPFAM" id="SSF103473">
    <property type="entry name" value="MFS general substrate transporter"/>
    <property type="match status" value="1"/>
</dbReference>
<dbReference type="InterPro" id="IPR036259">
    <property type="entry name" value="MFS_trans_sf"/>
</dbReference>
<dbReference type="RefSeq" id="WP_271340887.1">
    <property type="nucleotide sequence ID" value="NZ_JAQKAB010000006.1"/>
</dbReference>
<keyword evidence="3" id="KW-1003">Cell membrane</keyword>
<feature type="transmembrane region" description="Helical" evidence="7">
    <location>
        <begin position="50"/>
        <end position="73"/>
    </location>
</feature>
<evidence type="ECO:0000259" key="8">
    <source>
        <dbReference type="PROSITE" id="PS50850"/>
    </source>
</evidence>
<dbReference type="PANTHER" id="PTHR43266:SF2">
    <property type="entry name" value="MAJOR FACILITATOR SUPERFAMILY (MFS) PROFILE DOMAIN-CONTAINING PROTEIN"/>
    <property type="match status" value="1"/>
</dbReference>
<dbReference type="Gene3D" id="1.20.1250.20">
    <property type="entry name" value="MFS general substrate transporter like domains"/>
    <property type="match status" value="1"/>
</dbReference>
<proteinExistence type="predicted"/>
<dbReference type="PANTHER" id="PTHR43266">
    <property type="entry name" value="MACROLIDE-EFFLUX PROTEIN"/>
    <property type="match status" value="1"/>
</dbReference>
<accession>A0ABT4X5N6</accession>
<reference evidence="9 10" key="1">
    <citation type="submission" date="2023-01" db="EMBL/GenBank/DDBJ databases">
        <title>Bacillus changyiensis sp. nov., isolated from a coastal deposit.</title>
        <authorList>
            <person name="Xiao G."/>
            <person name="Lai Q."/>
            <person name="Hu Z."/>
            <person name="Shao Z."/>
        </authorList>
    </citation>
    <scope>NUCLEOTIDE SEQUENCE [LARGE SCALE GENOMIC DNA]</scope>
    <source>
        <strain evidence="9 10">CLL-7-23</strain>
    </source>
</reference>
<dbReference type="Pfam" id="PF07690">
    <property type="entry name" value="MFS_1"/>
    <property type="match status" value="1"/>
</dbReference>
<feature type="transmembrane region" description="Helical" evidence="7">
    <location>
        <begin position="257"/>
        <end position="276"/>
    </location>
</feature>
<dbReference type="PROSITE" id="PS50850">
    <property type="entry name" value="MFS"/>
    <property type="match status" value="1"/>
</dbReference>
<evidence type="ECO:0000256" key="5">
    <source>
        <dbReference type="ARBA" id="ARBA00022989"/>
    </source>
</evidence>
<feature type="transmembrane region" description="Helical" evidence="7">
    <location>
        <begin position="223"/>
        <end position="245"/>
    </location>
</feature>
<feature type="transmembrane region" description="Helical" evidence="7">
    <location>
        <begin position="361"/>
        <end position="380"/>
    </location>
</feature>
<dbReference type="EMBL" id="JAQKAB010000006">
    <property type="protein sequence ID" value="MDA7027029.1"/>
    <property type="molecule type" value="Genomic_DNA"/>
</dbReference>
<keyword evidence="4 7" id="KW-0812">Transmembrane</keyword>
<comment type="caution">
    <text evidence="9">The sequence shown here is derived from an EMBL/GenBank/DDBJ whole genome shotgun (WGS) entry which is preliminary data.</text>
</comment>
<dbReference type="InterPro" id="IPR020846">
    <property type="entry name" value="MFS_dom"/>
</dbReference>
<sequence>MKSSLFSPLSSKAYRRFYVGQLFSDLGNWIDFTILTVLIIYEWGLDESSMALFVIVYGLPWIVISPFASVFVDRWSRKKVLMMTSFLRIFVIIGYIVAPHFYVLLILVFFKGLLASLFDPARQASIRSLVHESELSQGITLTQISLNSMKIVGPSLGGVLVASFNSDIAFVIEAFCFVLTTIMLIFVDIPEQNDSTKLNQFQNNKKFKKELQEGIKHIFNSPILSTAIISSALSLFIVFLCDGLLVILSKQIGFNEAAFGLLISLVGLGSVINSFVFGQLSLWKTKPLTVMAVNFSLTGITIMIMGLGGAHYLQLPSIIYYLCAFLLGAMSSGQNLPYGYVLQIETPNEKMGRVSSVAQSLQMMMMLLAPSIGAFMAKAFGVGNVFTLSGILCILAASSYLIFLRKNNLEVQYDQRAKKQSV</sequence>
<keyword evidence="2" id="KW-0813">Transport</keyword>
<evidence type="ECO:0000256" key="6">
    <source>
        <dbReference type="ARBA" id="ARBA00023136"/>
    </source>
</evidence>
<gene>
    <name evidence="9" type="ORF">PJ311_10455</name>
</gene>
<evidence type="ECO:0000256" key="4">
    <source>
        <dbReference type="ARBA" id="ARBA00022692"/>
    </source>
</evidence>
<organism evidence="9 10">
    <name type="scientific">Bacillus changyiensis</name>
    <dbReference type="NCBI Taxonomy" id="3004103"/>
    <lineage>
        <taxon>Bacteria</taxon>
        <taxon>Bacillati</taxon>
        <taxon>Bacillota</taxon>
        <taxon>Bacilli</taxon>
        <taxon>Bacillales</taxon>
        <taxon>Bacillaceae</taxon>
        <taxon>Bacillus</taxon>
    </lineage>
</organism>
<evidence type="ECO:0000256" key="7">
    <source>
        <dbReference type="SAM" id="Phobius"/>
    </source>
</evidence>
<name>A0ABT4X5N6_9BACI</name>
<dbReference type="Proteomes" id="UP001211894">
    <property type="component" value="Unassembled WGS sequence"/>
</dbReference>
<dbReference type="CDD" id="cd06173">
    <property type="entry name" value="MFS_MefA_like"/>
    <property type="match status" value="1"/>
</dbReference>
<evidence type="ECO:0000313" key="10">
    <source>
        <dbReference type="Proteomes" id="UP001211894"/>
    </source>
</evidence>
<evidence type="ECO:0000256" key="2">
    <source>
        <dbReference type="ARBA" id="ARBA00022448"/>
    </source>
</evidence>
<dbReference type="InterPro" id="IPR011701">
    <property type="entry name" value="MFS"/>
</dbReference>
<evidence type="ECO:0000256" key="3">
    <source>
        <dbReference type="ARBA" id="ARBA00022475"/>
    </source>
</evidence>
<feature type="transmembrane region" description="Helical" evidence="7">
    <location>
        <begin position="318"/>
        <end position="340"/>
    </location>
</feature>
<feature type="transmembrane region" description="Helical" evidence="7">
    <location>
        <begin position="168"/>
        <end position="187"/>
    </location>
</feature>
<feature type="transmembrane region" description="Helical" evidence="7">
    <location>
        <begin position="386"/>
        <end position="404"/>
    </location>
</feature>
<comment type="subcellular location">
    <subcellularLocation>
        <location evidence="1">Cell membrane</location>
        <topology evidence="1">Multi-pass membrane protein</topology>
    </subcellularLocation>
</comment>
<feature type="transmembrane region" description="Helical" evidence="7">
    <location>
        <begin position="21"/>
        <end position="44"/>
    </location>
</feature>
<keyword evidence="6 7" id="KW-0472">Membrane</keyword>
<keyword evidence="10" id="KW-1185">Reference proteome</keyword>
<feature type="transmembrane region" description="Helical" evidence="7">
    <location>
        <begin position="85"/>
        <end position="110"/>
    </location>
</feature>
<evidence type="ECO:0000256" key="1">
    <source>
        <dbReference type="ARBA" id="ARBA00004651"/>
    </source>
</evidence>
<keyword evidence="5 7" id="KW-1133">Transmembrane helix</keyword>
<evidence type="ECO:0000313" key="9">
    <source>
        <dbReference type="EMBL" id="MDA7027029.1"/>
    </source>
</evidence>
<feature type="transmembrane region" description="Helical" evidence="7">
    <location>
        <begin position="288"/>
        <end position="312"/>
    </location>
</feature>